<dbReference type="PANTHER" id="PTHR40763">
    <property type="entry name" value="MEMBRANE PROTEIN-RELATED"/>
    <property type="match status" value="1"/>
</dbReference>
<keyword evidence="1" id="KW-1133">Transmembrane helix</keyword>
<proteinExistence type="predicted"/>
<name>A0ABN3GY88_9ACTN</name>
<accession>A0ABN3GY88</accession>
<keyword evidence="4" id="KW-1185">Reference proteome</keyword>
<sequence length="98" mass="10509">MGGVRASDEDRRRVITVLQRHTEAGRLTLDEFSERAGTVYSAKTMDELRGAIADLPALAPSAPAPLPPESHDGRQLLLTFALAIGALIVIGVVYTLIK</sequence>
<dbReference type="Proteomes" id="UP001501444">
    <property type="component" value="Unassembled WGS sequence"/>
</dbReference>
<dbReference type="PANTHER" id="PTHR40763:SF4">
    <property type="entry name" value="DUF1707 DOMAIN-CONTAINING PROTEIN"/>
    <property type="match status" value="1"/>
</dbReference>
<dbReference type="InterPro" id="IPR012551">
    <property type="entry name" value="DUF1707_SHOCT-like"/>
</dbReference>
<evidence type="ECO:0000313" key="3">
    <source>
        <dbReference type="EMBL" id="GAA2364018.1"/>
    </source>
</evidence>
<keyword evidence="1" id="KW-0472">Membrane</keyword>
<evidence type="ECO:0000256" key="1">
    <source>
        <dbReference type="SAM" id="Phobius"/>
    </source>
</evidence>
<protein>
    <recommendedName>
        <fullName evidence="2">DUF1707 domain-containing protein</fullName>
    </recommendedName>
</protein>
<feature type="domain" description="DUF1707" evidence="2">
    <location>
        <begin position="4"/>
        <end position="56"/>
    </location>
</feature>
<feature type="transmembrane region" description="Helical" evidence="1">
    <location>
        <begin position="76"/>
        <end position="97"/>
    </location>
</feature>
<comment type="caution">
    <text evidence="3">The sequence shown here is derived from an EMBL/GenBank/DDBJ whole genome shotgun (WGS) entry which is preliminary data.</text>
</comment>
<organism evidence="3 4">
    <name type="scientific">Dactylosporangium salmoneum</name>
    <dbReference type="NCBI Taxonomy" id="53361"/>
    <lineage>
        <taxon>Bacteria</taxon>
        <taxon>Bacillati</taxon>
        <taxon>Actinomycetota</taxon>
        <taxon>Actinomycetes</taxon>
        <taxon>Micromonosporales</taxon>
        <taxon>Micromonosporaceae</taxon>
        <taxon>Dactylosporangium</taxon>
    </lineage>
</organism>
<gene>
    <name evidence="3" type="ORF">GCM10010170_061450</name>
</gene>
<dbReference type="Pfam" id="PF08044">
    <property type="entry name" value="DUF1707"/>
    <property type="match status" value="1"/>
</dbReference>
<reference evidence="3 4" key="1">
    <citation type="journal article" date="2019" name="Int. J. Syst. Evol. Microbiol.">
        <title>The Global Catalogue of Microorganisms (GCM) 10K type strain sequencing project: providing services to taxonomists for standard genome sequencing and annotation.</title>
        <authorList>
            <consortium name="The Broad Institute Genomics Platform"/>
            <consortium name="The Broad Institute Genome Sequencing Center for Infectious Disease"/>
            <person name="Wu L."/>
            <person name="Ma J."/>
        </authorList>
    </citation>
    <scope>NUCLEOTIDE SEQUENCE [LARGE SCALE GENOMIC DNA]</scope>
    <source>
        <strain evidence="3 4">JCM 3272</strain>
    </source>
</reference>
<evidence type="ECO:0000259" key="2">
    <source>
        <dbReference type="Pfam" id="PF08044"/>
    </source>
</evidence>
<evidence type="ECO:0000313" key="4">
    <source>
        <dbReference type="Proteomes" id="UP001501444"/>
    </source>
</evidence>
<dbReference type="EMBL" id="BAAARV010000058">
    <property type="protein sequence ID" value="GAA2364018.1"/>
    <property type="molecule type" value="Genomic_DNA"/>
</dbReference>
<keyword evidence="1" id="KW-0812">Transmembrane</keyword>